<feature type="compositionally biased region" description="Basic and acidic residues" evidence="1">
    <location>
        <begin position="841"/>
        <end position="852"/>
    </location>
</feature>
<reference evidence="2" key="1">
    <citation type="submission" date="2014-01" db="EMBL/GenBank/DDBJ databases">
        <title>The genome of the white-rot fungus Pycnoporus cinnabarinus: a basidiomycete model with a versatile arsenal for lignocellulosic biomass breakdown.</title>
        <authorList>
            <person name="Levasseur A."/>
            <person name="Lomascolo A."/>
            <person name="Ruiz-Duenas F.J."/>
            <person name="Uzan E."/>
            <person name="Piumi F."/>
            <person name="Kues U."/>
            <person name="Ram A.F.J."/>
            <person name="Murat C."/>
            <person name="Haon M."/>
            <person name="Benoit I."/>
            <person name="Arfi Y."/>
            <person name="Chevret D."/>
            <person name="Drula E."/>
            <person name="Kwon M.J."/>
            <person name="Gouret P."/>
            <person name="Lesage-Meessen L."/>
            <person name="Lombard V."/>
            <person name="Mariette J."/>
            <person name="Noirot C."/>
            <person name="Park J."/>
            <person name="Patyshakuliyeva A."/>
            <person name="Wieneger R.A.B."/>
            <person name="Wosten H.A.B."/>
            <person name="Martin F."/>
            <person name="Coutinho P.M."/>
            <person name="de Vries R."/>
            <person name="Martinez A.T."/>
            <person name="Klopp C."/>
            <person name="Pontarotti P."/>
            <person name="Henrissat B."/>
            <person name="Record E."/>
        </authorList>
    </citation>
    <scope>NUCLEOTIDE SEQUENCE [LARGE SCALE GENOMIC DNA]</scope>
    <source>
        <strain evidence="2">BRFM137</strain>
    </source>
</reference>
<dbReference type="Proteomes" id="UP000029665">
    <property type="component" value="Unassembled WGS sequence"/>
</dbReference>
<proteinExistence type="predicted"/>
<evidence type="ECO:0000313" key="3">
    <source>
        <dbReference type="Proteomes" id="UP000029665"/>
    </source>
</evidence>
<protein>
    <submittedName>
        <fullName evidence="2">Uncharacterized protein</fullName>
    </submittedName>
</protein>
<evidence type="ECO:0000256" key="1">
    <source>
        <dbReference type="SAM" id="MobiDB-lite"/>
    </source>
</evidence>
<name>A0A060SKV8_PYCCI</name>
<accession>A0A060SKV8</accession>
<keyword evidence="3" id="KW-1185">Reference proteome</keyword>
<dbReference type="EMBL" id="CCBP010000119">
    <property type="protein sequence ID" value="CDO73083.1"/>
    <property type="molecule type" value="Genomic_DNA"/>
</dbReference>
<comment type="caution">
    <text evidence="2">The sequence shown here is derived from an EMBL/GenBank/DDBJ whole genome shotgun (WGS) entry which is preliminary data.</text>
</comment>
<dbReference type="AlphaFoldDB" id="A0A060SKV8"/>
<gene>
    <name evidence="2" type="ORF">BN946_scf185007.g137</name>
</gene>
<dbReference type="STRING" id="5643.A0A060SKV8"/>
<feature type="compositionally biased region" description="Polar residues" evidence="1">
    <location>
        <begin position="330"/>
        <end position="346"/>
    </location>
</feature>
<dbReference type="OrthoDB" id="2422840at2759"/>
<evidence type="ECO:0000313" key="2">
    <source>
        <dbReference type="EMBL" id="CDO73083.1"/>
    </source>
</evidence>
<feature type="region of interest" description="Disordered" evidence="1">
    <location>
        <begin position="330"/>
        <end position="352"/>
    </location>
</feature>
<dbReference type="HOGENOM" id="CLU_303676_0_0_1"/>
<organism evidence="2 3">
    <name type="scientific">Pycnoporus cinnabarinus</name>
    <name type="common">Cinnabar-red polypore</name>
    <name type="synonym">Trametes cinnabarina</name>
    <dbReference type="NCBI Taxonomy" id="5643"/>
    <lineage>
        <taxon>Eukaryota</taxon>
        <taxon>Fungi</taxon>
        <taxon>Dikarya</taxon>
        <taxon>Basidiomycota</taxon>
        <taxon>Agaricomycotina</taxon>
        <taxon>Agaricomycetes</taxon>
        <taxon>Polyporales</taxon>
        <taxon>Polyporaceae</taxon>
        <taxon>Trametes</taxon>
    </lineage>
</organism>
<feature type="region of interest" description="Disordered" evidence="1">
    <location>
        <begin position="837"/>
        <end position="862"/>
    </location>
</feature>
<sequence length="980" mass="108212">MDTVGRELELRAHIRSLLSQYALTHLATDHLAWTEDTVANTLAACLHTIPATDSTAVALPVDPFDWLNRHWHLSMLDLYDEKWRVPDKQALEYLKQQMNSKAIRTSNADREWAIDDDGEAMNTIRSIDMLSWRSGDFADFFDAFMMRRPMSPILSARAIRETPALGQGRYSEKVPQSNKQMLQSFSIGTVKNVVLNEPNISTDDVLANKIPMDARTHREVVALVNTVPFFTKRSQDGPPHFIAEFLRADSPPPDLPELEALPMFPRRGRSLHDRDSELAGLEEADPFSIPRTMSHLATSVLSSVVMREEDEEDLAEEHLVVVNGWQAFRSSSPPSAGTPSLGGSSSEVDELFMPSSPHSELFEANQLYMEEYEMPRLKRPGGHFDRRLPPQDKLSDFLPSLMRTASSCRPRIMASPKSQPSSPRTTLTAAMLGQPPSPAPAINLQYDPTCGPSSDDTIAFALNTVEKACENCLQNGDPGEVILSEKLDEKDGLLMDVPRMCPPNEHTPSDMFLPTGLTELLVPPKTHQRHSTADRANASEANPVIACLKKAKGLQPLQIELSWIPFKYGRTMPTDEEAADVQNDPCPQLAKRIDMAPDEIVTKLGALLDDSMAFSSQPTKPEVTPSTIAWSSHEGGEDLPLTSYTFEAERVLVLTRNDRQRLSGLPVLSSAYIDVEEAGGHLTAYAPSEDENEECRSEALQPERCRPAKRVRFTETIADDICLVPPILPTMPGAAEIPGLDDSGVFLEQEHSAYSDQSRPGFGHLAYEAEVLDEMDTLSEIFPDVHGVHFGDYSFDDSLERCLTDVSRYQQAGFVVTPLSLSSSSYVSPVRTGSLEAAEPPYDHSPAHDRRPLFSPSTAPARAPNEATCMLSQRHIPSPGYAPHVNTDDRHLVIVRSNASTARASLVQFMTLCGKAVPSALDDAILCSSPVHELPTSTHDGPVDQLPSNIAPRNELSLAFYLPMPQSNWLNEKALAPVRI</sequence>